<keyword evidence="5" id="KW-1185">Reference proteome</keyword>
<accession>B4Q2T2</accession>
<dbReference type="Pfam" id="PF01849">
    <property type="entry name" value="NAC"/>
    <property type="match status" value="1"/>
</dbReference>
<dbReference type="InterPro" id="IPR002715">
    <property type="entry name" value="Nas_poly-pep-assoc_cplx_dom"/>
</dbReference>
<dbReference type="KEGG" id="dya:Dyak_GE17140"/>
<feature type="compositionally biased region" description="Acidic residues" evidence="2">
    <location>
        <begin position="215"/>
        <end position="248"/>
    </location>
</feature>
<dbReference type="HOGENOM" id="CLU_070178_0_0_1"/>
<evidence type="ECO:0000313" key="5">
    <source>
        <dbReference type="Proteomes" id="UP000002282"/>
    </source>
</evidence>
<feature type="compositionally biased region" description="Basic residues" evidence="2">
    <location>
        <begin position="125"/>
        <end position="142"/>
    </location>
</feature>
<evidence type="ECO:0000256" key="1">
    <source>
        <dbReference type="RuleBase" id="RU361272"/>
    </source>
</evidence>
<evidence type="ECO:0000256" key="2">
    <source>
        <dbReference type="SAM" id="MobiDB-lite"/>
    </source>
</evidence>
<feature type="domain" description="NAC-A/B" evidence="3">
    <location>
        <begin position="33"/>
        <end position="98"/>
    </location>
</feature>
<protein>
    <recommendedName>
        <fullName evidence="1">Transcription factor BTF3</fullName>
    </recommendedName>
</protein>
<reference evidence="4 5" key="1">
    <citation type="journal article" date="2007" name="Nature">
        <title>Evolution of genes and genomes on the Drosophila phylogeny.</title>
        <authorList>
            <consortium name="Drosophila 12 Genomes Consortium"/>
            <person name="Clark A.G."/>
            <person name="Eisen M.B."/>
            <person name="Smith D.R."/>
            <person name="Bergman C.M."/>
            <person name="Oliver B."/>
            <person name="Markow T.A."/>
            <person name="Kaufman T.C."/>
            <person name="Kellis M."/>
            <person name="Gelbart W."/>
            <person name="Iyer V.N."/>
            <person name="Pollard D.A."/>
            <person name="Sackton T.B."/>
            <person name="Larracuente A.M."/>
            <person name="Singh N.D."/>
            <person name="Abad J.P."/>
            <person name="Abt D.N."/>
            <person name="Adryan B."/>
            <person name="Aguade M."/>
            <person name="Akashi H."/>
            <person name="Anderson W.W."/>
            <person name="Aquadro C.F."/>
            <person name="Ardell D.H."/>
            <person name="Arguello R."/>
            <person name="Artieri C.G."/>
            <person name="Barbash D.A."/>
            <person name="Barker D."/>
            <person name="Barsanti P."/>
            <person name="Batterham P."/>
            <person name="Batzoglou S."/>
            <person name="Begun D."/>
            <person name="Bhutkar A."/>
            <person name="Blanco E."/>
            <person name="Bosak S.A."/>
            <person name="Bradley R.K."/>
            <person name="Brand A.D."/>
            <person name="Brent M.R."/>
            <person name="Brooks A.N."/>
            <person name="Brown R.H."/>
            <person name="Butlin R.K."/>
            <person name="Caggese C."/>
            <person name="Calvi B.R."/>
            <person name="Bernardo de Carvalho A."/>
            <person name="Caspi A."/>
            <person name="Castrezana S."/>
            <person name="Celniker S.E."/>
            <person name="Chang J.L."/>
            <person name="Chapple C."/>
            <person name="Chatterji S."/>
            <person name="Chinwalla A."/>
            <person name="Civetta A."/>
            <person name="Clifton S.W."/>
            <person name="Comeron J.M."/>
            <person name="Costello J.C."/>
            <person name="Coyne J.A."/>
            <person name="Daub J."/>
            <person name="David R.G."/>
            <person name="Delcher A.L."/>
            <person name="Delehaunty K."/>
            <person name="Do C.B."/>
            <person name="Ebling H."/>
            <person name="Edwards K."/>
            <person name="Eickbush T."/>
            <person name="Evans J.D."/>
            <person name="Filipski A."/>
            <person name="Findeiss S."/>
            <person name="Freyhult E."/>
            <person name="Fulton L."/>
            <person name="Fulton R."/>
            <person name="Garcia A.C."/>
            <person name="Gardiner A."/>
            <person name="Garfield D.A."/>
            <person name="Garvin B.E."/>
            <person name="Gibson G."/>
            <person name="Gilbert D."/>
            <person name="Gnerre S."/>
            <person name="Godfrey J."/>
            <person name="Good R."/>
            <person name="Gotea V."/>
            <person name="Gravely B."/>
            <person name="Greenberg A.J."/>
            <person name="Griffiths-Jones S."/>
            <person name="Gross S."/>
            <person name="Guigo R."/>
            <person name="Gustafson E.A."/>
            <person name="Haerty W."/>
            <person name="Hahn M.W."/>
            <person name="Halligan D.L."/>
            <person name="Halpern A.L."/>
            <person name="Halter G.M."/>
            <person name="Han M.V."/>
            <person name="Heger A."/>
            <person name="Hillier L."/>
            <person name="Hinrichs A.S."/>
            <person name="Holmes I."/>
            <person name="Hoskins R.A."/>
            <person name="Hubisz M.J."/>
            <person name="Hultmark D."/>
            <person name="Huntley M.A."/>
            <person name="Jaffe D.B."/>
            <person name="Jagadeeshan S."/>
            <person name="Jeck W.R."/>
            <person name="Johnson J."/>
            <person name="Jones C.D."/>
            <person name="Jordan W.C."/>
            <person name="Karpen G.H."/>
            <person name="Kataoka E."/>
            <person name="Keightley P.D."/>
            <person name="Kheradpour P."/>
            <person name="Kirkness E.F."/>
            <person name="Koerich L.B."/>
            <person name="Kristiansen K."/>
            <person name="Kudrna D."/>
            <person name="Kulathinal R.J."/>
            <person name="Kumar S."/>
            <person name="Kwok R."/>
            <person name="Lander E."/>
            <person name="Langley C.H."/>
            <person name="Lapoint R."/>
            <person name="Lazzaro B.P."/>
            <person name="Lee S.J."/>
            <person name="Levesque L."/>
            <person name="Li R."/>
            <person name="Lin C.F."/>
            <person name="Lin M.F."/>
            <person name="Lindblad-Toh K."/>
            <person name="Llopart A."/>
            <person name="Long M."/>
            <person name="Low L."/>
            <person name="Lozovsky E."/>
            <person name="Lu J."/>
            <person name="Luo M."/>
            <person name="Machado C.A."/>
            <person name="Makalowski W."/>
            <person name="Marzo M."/>
            <person name="Matsuda M."/>
            <person name="Matzkin L."/>
            <person name="McAllister B."/>
            <person name="McBride C.S."/>
            <person name="McKernan B."/>
            <person name="McKernan K."/>
            <person name="Mendez-Lago M."/>
            <person name="Minx P."/>
            <person name="Mollenhauer M.U."/>
            <person name="Montooth K."/>
            <person name="Mount S.M."/>
            <person name="Mu X."/>
            <person name="Myers E."/>
            <person name="Negre B."/>
            <person name="Newfeld S."/>
            <person name="Nielsen R."/>
            <person name="Noor M.A."/>
            <person name="O'Grady P."/>
            <person name="Pachter L."/>
            <person name="Papaceit M."/>
            <person name="Parisi M.J."/>
            <person name="Parisi M."/>
            <person name="Parts L."/>
            <person name="Pedersen J.S."/>
            <person name="Pesole G."/>
            <person name="Phillippy A.M."/>
            <person name="Ponting C.P."/>
            <person name="Pop M."/>
            <person name="Porcelli D."/>
            <person name="Powell J.R."/>
            <person name="Prohaska S."/>
            <person name="Pruitt K."/>
            <person name="Puig M."/>
            <person name="Quesneville H."/>
            <person name="Ram K.R."/>
            <person name="Rand D."/>
            <person name="Rasmussen M.D."/>
            <person name="Reed L.K."/>
            <person name="Reenan R."/>
            <person name="Reily A."/>
            <person name="Remington K.A."/>
            <person name="Rieger T.T."/>
            <person name="Ritchie M.G."/>
            <person name="Robin C."/>
            <person name="Rogers Y.H."/>
            <person name="Rohde C."/>
            <person name="Rozas J."/>
            <person name="Rubenfield M.J."/>
            <person name="Ruiz A."/>
            <person name="Russo S."/>
            <person name="Salzberg S.L."/>
            <person name="Sanchez-Gracia A."/>
            <person name="Saranga D.J."/>
            <person name="Sato H."/>
            <person name="Schaeffer S.W."/>
            <person name="Schatz M.C."/>
            <person name="Schlenke T."/>
            <person name="Schwartz R."/>
            <person name="Segarra C."/>
            <person name="Singh R.S."/>
            <person name="Sirot L."/>
            <person name="Sirota M."/>
            <person name="Sisneros N.B."/>
            <person name="Smith C.D."/>
            <person name="Smith T.F."/>
            <person name="Spieth J."/>
            <person name="Stage D.E."/>
            <person name="Stark A."/>
            <person name="Stephan W."/>
            <person name="Strausberg R.L."/>
            <person name="Strempel S."/>
            <person name="Sturgill D."/>
            <person name="Sutton G."/>
            <person name="Sutton G.G."/>
            <person name="Tao W."/>
            <person name="Teichmann S."/>
            <person name="Tobari Y.N."/>
            <person name="Tomimura Y."/>
            <person name="Tsolas J.M."/>
            <person name="Valente V.L."/>
            <person name="Venter E."/>
            <person name="Venter J.C."/>
            <person name="Vicario S."/>
            <person name="Vieira F.G."/>
            <person name="Vilella A.J."/>
            <person name="Villasante A."/>
            <person name="Walenz B."/>
            <person name="Wang J."/>
            <person name="Wasserman M."/>
            <person name="Watts T."/>
            <person name="Wilson D."/>
            <person name="Wilson R.K."/>
            <person name="Wing R.A."/>
            <person name="Wolfner M.F."/>
            <person name="Wong A."/>
            <person name="Wong G.K."/>
            <person name="Wu C.I."/>
            <person name="Wu G."/>
            <person name="Yamamoto D."/>
            <person name="Yang H.P."/>
            <person name="Yang S.P."/>
            <person name="Yorke J.A."/>
            <person name="Yoshida K."/>
            <person name="Zdobnov E."/>
            <person name="Zhang P."/>
            <person name="Zhang Y."/>
            <person name="Zimin A.V."/>
            <person name="Baldwin J."/>
            <person name="Abdouelleil A."/>
            <person name="Abdulkadir J."/>
            <person name="Abebe A."/>
            <person name="Abera B."/>
            <person name="Abreu J."/>
            <person name="Acer S.C."/>
            <person name="Aftuck L."/>
            <person name="Alexander A."/>
            <person name="An P."/>
            <person name="Anderson E."/>
            <person name="Anderson S."/>
            <person name="Arachi H."/>
            <person name="Azer M."/>
            <person name="Bachantsang P."/>
            <person name="Barry A."/>
            <person name="Bayul T."/>
            <person name="Berlin A."/>
            <person name="Bessette D."/>
            <person name="Bloom T."/>
            <person name="Blye J."/>
            <person name="Boguslavskiy L."/>
            <person name="Bonnet C."/>
            <person name="Boukhgalter B."/>
            <person name="Bourzgui I."/>
            <person name="Brown A."/>
            <person name="Cahill P."/>
            <person name="Channer S."/>
            <person name="Cheshatsang Y."/>
            <person name="Chuda L."/>
            <person name="Citroen M."/>
            <person name="Collymore A."/>
            <person name="Cooke P."/>
            <person name="Costello M."/>
            <person name="D'Aco K."/>
            <person name="Daza R."/>
            <person name="De Haan G."/>
            <person name="DeGray S."/>
            <person name="DeMaso C."/>
            <person name="Dhargay N."/>
            <person name="Dooley K."/>
            <person name="Dooley E."/>
            <person name="Doricent M."/>
            <person name="Dorje P."/>
            <person name="Dorjee K."/>
            <person name="Dupes A."/>
            <person name="Elong R."/>
            <person name="Falk J."/>
            <person name="Farina A."/>
            <person name="Faro S."/>
            <person name="Ferguson D."/>
            <person name="Fisher S."/>
            <person name="Foley C.D."/>
            <person name="Franke A."/>
            <person name="Friedrich D."/>
            <person name="Gadbois L."/>
            <person name="Gearin G."/>
            <person name="Gearin C.R."/>
            <person name="Giannoukos G."/>
            <person name="Goode T."/>
            <person name="Graham J."/>
            <person name="Grandbois E."/>
            <person name="Grewal S."/>
            <person name="Gyaltsen K."/>
            <person name="Hafez N."/>
            <person name="Hagos B."/>
            <person name="Hall J."/>
            <person name="Henson C."/>
            <person name="Hollinger A."/>
            <person name="Honan T."/>
            <person name="Huard M.D."/>
            <person name="Hughes L."/>
            <person name="Hurhula B."/>
            <person name="Husby M.E."/>
            <person name="Kamat A."/>
            <person name="Kanga B."/>
            <person name="Kashin S."/>
            <person name="Khazanovich D."/>
            <person name="Kisner P."/>
            <person name="Lance K."/>
            <person name="Lara M."/>
            <person name="Lee W."/>
            <person name="Lennon N."/>
            <person name="Letendre F."/>
            <person name="LeVine R."/>
            <person name="Lipovsky A."/>
            <person name="Liu X."/>
            <person name="Liu J."/>
            <person name="Liu S."/>
            <person name="Lokyitsang T."/>
            <person name="Lokyitsang Y."/>
            <person name="Lubonja R."/>
            <person name="Lui A."/>
            <person name="MacDonald P."/>
            <person name="Magnisalis V."/>
            <person name="Maru K."/>
            <person name="Matthews C."/>
            <person name="McCusker W."/>
            <person name="McDonough S."/>
            <person name="Mehta T."/>
            <person name="Meldrim J."/>
            <person name="Meneus L."/>
            <person name="Mihai O."/>
            <person name="Mihalev A."/>
            <person name="Mihova T."/>
            <person name="Mittelman R."/>
            <person name="Mlenga V."/>
            <person name="Montmayeur A."/>
            <person name="Mulrain L."/>
            <person name="Navidi A."/>
            <person name="Naylor J."/>
            <person name="Negash T."/>
            <person name="Nguyen T."/>
            <person name="Nguyen N."/>
            <person name="Nicol R."/>
            <person name="Norbu C."/>
            <person name="Norbu N."/>
            <person name="Novod N."/>
            <person name="O'Neill B."/>
            <person name="Osman S."/>
            <person name="Markiewicz E."/>
            <person name="Oyono O.L."/>
            <person name="Patti C."/>
            <person name="Phunkhang P."/>
            <person name="Pierre F."/>
            <person name="Priest M."/>
            <person name="Raghuraman S."/>
            <person name="Rege F."/>
            <person name="Reyes R."/>
            <person name="Rise C."/>
            <person name="Rogov P."/>
            <person name="Ross K."/>
            <person name="Ryan E."/>
            <person name="Settipalli S."/>
            <person name="Shea T."/>
            <person name="Sherpa N."/>
            <person name="Shi L."/>
            <person name="Shih D."/>
            <person name="Sparrow T."/>
            <person name="Spaulding J."/>
            <person name="Stalker J."/>
            <person name="Stange-Thomann N."/>
            <person name="Stavropoulos S."/>
            <person name="Stone C."/>
            <person name="Strader C."/>
            <person name="Tesfaye S."/>
            <person name="Thomson T."/>
            <person name="Thoulutsang Y."/>
            <person name="Thoulutsang D."/>
            <person name="Topham K."/>
            <person name="Topping I."/>
            <person name="Tsamla T."/>
            <person name="Vassiliev H."/>
            <person name="Vo A."/>
            <person name="Wangchuk T."/>
            <person name="Wangdi T."/>
            <person name="Weiand M."/>
            <person name="Wilkinson J."/>
            <person name="Wilson A."/>
            <person name="Yadav S."/>
            <person name="Young G."/>
            <person name="Yu Q."/>
            <person name="Zembek L."/>
            <person name="Zhong D."/>
            <person name="Zimmer A."/>
            <person name="Zwirko Z."/>
            <person name="Jaffe D.B."/>
            <person name="Alvarez P."/>
            <person name="Brockman W."/>
            <person name="Butler J."/>
            <person name="Chin C."/>
            <person name="Gnerre S."/>
            <person name="Grabherr M."/>
            <person name="Kleber M."/>
            <person name="Mauceli E."/>
            <person name="MacCallum I."/>
        </authorList>
    </citation>
    <scope>NUCLEOTIDE SEQUENCE [LARGE SCALE GENOMIC DNA]</scope>
    <source>
        <strain evidence="5">Tai18E2 / Tucson 14021-0261.01</strain>
    </source>
</reference>
<evidence type="ECO:0000259" key="3">
    <source>
        <dbReference type="PROSITE" id="PS51151"/>
    </source>
</evidence>
<organism evidence="4 5">
    <name type="scientific">Drosophila yakuba</name>
    <name type="common">Fruit fly</name>
    <dbReference type="NCBI Taxonomy" id="7245"/>
    <lineage>
        <taxon>Eukaryota</taxon>
        <taxon>Metazoa</taxon>
        <taxon>Ecdysozoa</taxon>
        <taxon>Arthropoda</taxon>
        <taxon>Hexapoda</taxon>
        <taxon>Insecta</taxon>
        <taxon>Pterygota</taxon>
        <taxon>Neoptera</taxon>
        <taxon>Endopterygota</taxon>
        <taxon>Diptera</taxon>
        <taxon>Brachycera</taxon>
        <taxon>Muscomorpha</taxon>
        <taxon>Ephydroidea</taxon>
        <taxon>Drosophilidae</taxon>
        <taxon>Drosophila</taxon>
        <taxon>Sophophora</taxon>
    </lineage>
</organism>
<dbReference type="Proteomes" id="UP000002282">
    <property type="component" value="Chromosome X"/>
</dbReference>
<dbReference type="PROSITE" id="PS51151">
    <property type="entry name" value="NAC_AB"/>
    <property type="match status" value="1"/>
</dbReference>
<dbReference type="AlphaFoldDB" id="B4Q2T2"/>
<dbReference type="OrthoDB" id="8033832at2759"/>
<dbReference type="PhylomeDB" id="B4Q2T2"/>
<evidence type="ECO:0000313" key="4">
    <source>
        <dbReference type="EMBL" id="EDX01676.1"/>
    </source>
</evidence>
<dbReference type="EMBL" id="CM000162">
    <property type="protein sequence ID" value="EDX01676.1"/>
    <property type="molecule type" value="Genomic_DNA"/>
</dbReference>
<feature type="region of interest" description="Disordered" evidence="2">
    <location>
        <begin position="93"/>
        <end position="248"/>
    </location>
</feature>
<comment type="similarity">
    <text evidence="1">Belongs to the NAC-beta family.</text>
</comment>
<dbReference type="PANTHER" id="PTHR10351">
    <property type="entry name" value="TRANSCRIPTION FACTOR BTF3 FAMILY MEMBER"/>
    <property type="match status" value="1"/>
</dbReference>
<proteinExistence type="inferred from homology"/>
<dbReference type="OMA" id="VVQTIAC"/>
<feature type="compositionally biased region" description="Basic and acidic residues" evidence="2">
    <location>
        <begin position="149"/>
        <end position="159"/>
    </location>
</feature>
<dbReference type="InterPro" id="IPR039370">
    <property type="entry name" value="BTF3"/>
</dbReference>
<gene>
    <name evidence="4" type="primary">Dyak\GE17140</name>
    <name evidence="4" type="synonym">dyak_GLEANR_18497</name>
    <name evidence="4" type="synonym">GE17140</name>
    <name evidence="4" type="ORF">Dyak_GE17140</name>
</gene>
<name>B4Q2T2_DROYA</name>
<dbReference type="SMART" id="SM01407">
    <property type="entry name" value="NAC"/>
    <property type="match status" value="1"/>
</dbReference>
<dbReference type="eggNOG" id="KOG2240">
    <property type="taxonomic scope" value="Eukaryota"/>
</dbReference>
<sequence length="248" mass="26699">MDANKLKKMEEVVRIGGRGTVRRKHKNIPSSAAVEEKRLQTTLGKLPLSQVNGIQEVTIEFTDSSEMVVSMPRVQGTTSSNLFVITGDFVRKSSSAGGPSKVAKASKPVAGSVCKSESQEGIKVVAKKPKKPRNRLRSRNKKAQMLLAAKKEEASELKNDPMAGGDSEPKQSVAAESIQSSSEDGDDPNDGKESSDGSDVAETIVGDADSLGSFDEWDNLSFYDDDYDSQAEQPDPETTDAQVSEDED</sequence>
<reference evidence="4 5" key="2">
    <citation type="journal article" date="2007" name="PLoS Biol.">
        <title>Principles of genome evolution in the Drosophila melanogaster species group.</title>
        <authorList>
            <person name="Ranz J.M."/>
            <person name="Maurin D."/>
            <person name="Chan Y.S."/>
            <person name="von Grotthuss M."/>
            <person name="Hillier L.W."/>
            <person name="Roote J."/>
            <person name="Ashburner M."/>
            <person name="Bergman C.M."/>
        </authorList>
    </citation>
    <scope>NUCLEOTIDE SEQUENCE [LARGE SCALE GENOMIC DNA]</scope>
    <source>
        <strain evidence="5">Tai18E2 / Tucson 14021-0261.01</strain>
    </source>
</reference>